<accession>A0A6A6SMX5</accession>
<reference evidence="2" key="1">
    <citation type="journal article" date="2020" name="Stud. Mycol.">
        <title>101 Dothideomycetes genomes: a test case for predicting lifestyles and emergence of pathogens.</title>
        <authorList>
            <person name="Haridas S."/>
            <person name="Albert R."/>
            <person name="Binder M."/>
            <person name="Bloem J."/>
            <person name="Labutti K."/>
            <person name="Salamov A."/>
            <person name="Andreopoulos B."/>
            <person name="Baker S."/>
            <person name="Barry K."/>
            <person name="Bills G."/>
            <person name="Bluhm B."/>
            <person name="Cannon C."/>
            <person name="Castanera R."/>
            <person name="Culley D."/>
            <person name="Daum C."/>
            <person name="Ezra D."/>
            <person name="Gonzalez J."/>
            <person name="Henrissat B."/>
            <person name="Kuo A."/>
            <person name="Liang C."/>
            <person name="Lipzen A."/>
            <person name="Lutzoni F."/>
            <person name="Magnuson J."/>
            <person name="Mondo S."/>
            <person name="Nolan M."/>
            <person name="Ohm R."/>
            <person name="Pangilinan J."/>
            <person name="Park H.-J."/>
            <person name="Ramirez L."/>
            <person name="Alfaro M."/>
            <person name="Sun H."/>
            <person name="Tritt A."/>
            <person name="Yoshinaga Y."/>
            <person name="Zwiers L.-H."/>
            <person name="Turgeon B."/>
            <person name="Goodwin S."/>
            <person name="Spatafora J."/>
            <person name="Crous P."/>
            <person name="Grigoriev I."/>
        </authorList>
    </citation>
    <scope>NUCLEOTIDE SEQUENCE</scope>
    <source>
        <strain evidence="2">CBS 122681</strain>
    </source>
</reference>
<evidence type="ECO:0000256" key="1">
    <source>
        <dbReference type="SAM" id="SignalP"/>
    </source>
</evidence>
<keyword evidence="1" id="KW-0732">Signal</keyword>
<sequence>MRKIDMVRTTTTVSHFIMKLTLLFVSLLVAVTTASPVNNDLGIESRGDQIDPPLTCYNYCGPMLRDCVNKTKCKNPWEFCRWKICAGLIHGTITCQKCAGWEQCQTPVKEVFFDHQADTQADLDEEAEELSKLSE</sequence>
<evidence type="ECO:0000313" key="2">
    <source>
        <dbReference type="EMBL" id="KAF2649059.1"/>
    </source>
</evidence>
<evidence type="ECO:0000313" key="3">
    <source>
        <dbReference type="Proteomes" id="UP000799324"/>
    </source>
</evidence>
<protein>
    <submittedName>
        <fullName evidence="2">Uncharacterized protein</fullName>
    </submittedName>
</protein>
<feature type="signal peptide" evidence="1">
    <location>
        <begin position="1"/>
        <end position="34"/>
    </location>
</feature>
<dbReference type="Proteomes" id="UP000799324">
    <property type="component" value="Unassembled WGS sequence"/>
</dbReference>
<name>A0A6A6SMX5_9PLEO</name>
<gene>
    <name evidence="2" type="ORF">K491DRAFT_219556</name>
</gene>
<proteinExistence type="predicted"/>
<keyword evidence="3" id="KW-1185">Reference proteome</keyword>
<feature type="chain" id="PRO_5025502436" evidence="1">
    <location>
        <begin position="35"/>
        <end position="135"/>
    </location>
</feature>
<dbReference type="EMBL" id="MU004509">
    <property type="protein sequence ID" value="KAF2649059.1"/>
    <property type="molecule type" value="Genomic_DNA"/>
</dbReference>
<organism evidence="2 3">
    <name type="scientific">Lophiostoma macrostomum CBS 122681</name>
    <dbReference type="NCBI Taxonomy" id="1314788"/>
    <lineage>
        <taxon>Eukaryota</taxon>
        <taxon>Fungi</taxon>
        <taxon>Dikarya</taxon>
        <taxon>Ascomycota</taxon>
        <taxon>Pezizomycotina</taxon>
        <taxon>Dothideomycetes</taxon>
        <taxon>Pleosporomycetidae</taxon>
        <taxon>Pleosporales</taxon>
        <taxon>Lophiostomataceae</taxon>
        <taxon>Lophiostoma</taxon>
    </lineage>
</organism>
<dbReference type="AlphaFoldDB" id="A0A6A6SMX5"/>